<protein>
    <submittedName>
        <fullName evidence="1">Uncharacterized protein</fullName>
    </submittedName>
</protein>
<dbReference type="EMBL" id="KN818740">
    <property type="protein sequence ID" value="KIL54460.1"/>
    <property type="molecule type" value="Genomic_DNA"/>
</dbReference>
<evidence type="ECO:0000313" key="2">
    <source>
        <dbReference type="EMBL" id="KIL54721.1"/>
    </source>
</evidence>
<dbReference type="HOGENOM" id="CLU_796857_0_0_1"/>
<dbReference type="AlphaFoldDB" id="A0A0C2RW44"/>
<dbReference type="EMBL" id="KN818650">
    <property type="protein sequence ID" value="KIL54721.1"/>
    <property type="molecule type" value="Genomic_DNA"/>
</dbReference>
<dbReference type="STRING" id="946122.A0A0C2RW44"/>
<accession>A0A0C2RW44</accession>
<dbReference type="OrthoDB" id="2690792at2759"/>
<evidence type="ECO:0000313" key="3">
    <source>
        <dbReference type="Proteomes" id="UP000054549"/>
    </source>
</evidence>
<dbReference type="Proteomes" id="UP000054549">
    <property type="component" value="Unassembled WGS sequence"/>
</dbReference>
<keyword evidence="3" id="KW-1185">Reference proteome</keyword>
<sequence>MVNPNVSQWTDLQFNPVGLHQLRENMHVSPQVFDQFMSRFKAAELAWFASGTSCDNKHFEDMHSLHPMFFSSRQPTVNQPPAQSERRVIRQNLVNLLFDVRLGLTDGKATLLDRAFGGSTIIMHVEGTVPPNTPIRAEYLKALVYLPRRVIQSLAENDKAVIANMVQNFIRVIGIPTVSCLQTAVAQQGWRYMAMPSTVPQPFHNRDSTIPEPLPQSNRFIFLGQADTGVDDSPSIQSYKDENVLLKQLLEDSDVKIAELQHMVARLRLQLSSVQRGLRQEAPLPLTTPERNNRSYHAIPTSVQQRHRHLSSDDRGGHELMPLDYDAVDVIDRNFDEYFQQLDINHDS</sequence>
<name>A0A0C2RW44_AMAMK</name>
<gene>
    <name evidence="2" type="ORF">M378DRAFT_182432</name>
    <name evidence="1" type="ORF">M378DRAFT_182534</name>
</gene>
<evidence type="ECO:0000313" key="1">
    <source>
        <dbReference type="EMBL" id="KIL54460.1"/>
    </source>
</evidence>
<proteinExistence type="predicted"/>
<reference evidence="1 3" key="1">
    <citation type="submission" date="2014-04" db="EMBL/GenBank/DDBJ databases">
        <title>Evolutionary Origins and Diversification of the Mycorrhizal Mutualists.</title>
        <authorList>
            <consortium name="DOE Joint Genome Institute"/>
            <consortium name="Mycorrhizal Genomics Consortium"/>
            <person name="Kohler A."/>
            <person name="Kuo A."/>
            <person name="Nagy L.G."/>
            <person name="Floudas D."/>
            <person name="Copeland A."/>
            <person name="Barry K.W."/>
            <person name="Cichocki N."/>
            <person name="Veneault-Fourrey C."/>
            <person name="LaButti K."/>
            <person name="Lindquist E.A."/>
            <person name="Lipzen A."/>
            <person name="Lundell T."/>
            <person name="Morin E."/>
            <person name="Murat C."/>
            <person name="Riley R."/>
            <person name="Ohm R."/>
            <person name="Sun H."/>
            <person name="Tunlid A."/>
            <person name="Henrissat B."/>
            <person name="Grigoriev I.V."/>
            <person name="Hibbett D.S."/>
            <person name="Martin F."/>
        </authorList>
    </citation>
    <scope>NUCLEOTIDE SEQUENCE [LARGE SCALE GENOMIC DNA]</scope>
    <source>
        <strain evidence="1 3">Koide BX008</strain>
    </source>
</reference>
<organism evidence="1 3">
    <name type="scientific">Amanita muscaria (strain Koide BX008)</name>
    <dbReference type="NCBI Taxonomy" id="946122"/>
    <lineage>
        <taxon>Eukaryota</taxon>
        <taxon>Fungi</taxon>
        <taxon>Dikarya</taxon>
        <taxon>Basidiomycota</taxon>
        <taxon>Agaricomycotina</taxon>
        <taxon>Agaricomycetes</taxon>
        <taxon>Agaricomycetidae</taxon>
        <taxon>Agaricales</taxon>
        <taxon>Pluteineae</taxon>
        <taxon>Amanitaceae</taxon>
        <taxon>Amanita</taxon>
    </lineage>
</organism>